<dbReference type="AlphaFoldDB" id="A0AAU8DR89"/>
<proteinExistence type="predicted"/>
<reference evidence="2" key="1">
    <citation type="submission" date="2024-05" db="EMBL/GenBank/DDBJ databases">
        <authorList>
            <person name="Cai S.Y."/>
            <person name="Jin L.M."/>
            <person name="Li H.R."/>
        </authorList>
    </citation>
    <scope>NUCLEOTIDE SEQUENCE</scope>
    <source>
        <strain evidence="2">A5-74</strain>
    </source>
</reference>
<gene>
    <name evidence="2" type="ORF">ABLG96_01225</name>
</gene>
<dbReference type="EMBL" id="CP159218">
    <property type="protein sequence ID" value="XCG63997.1"/>
    <property type="molecule type" value="Genomic_DNA"/>
</dbReference>
<organism evidence="2">
    <name type="scientific">Nakamurella sp. A5-74</name>
    <dbReference type="NCBI Taxonomy" id="3158264"/>
    <lineage>
        <taxon>Bacteria</taxon>
        <taxon>Bacillati</taxon>
        <taxon>Actinomycetota</taxon>
        <taxon>Actinomycetes</taxon>
        <taxon>Nakamurellales</taxon>
        <taxon>Nakamurellaceae</taxon>
        <taxon>Nakamurella</taxon>
    </lineage>
</organism>
<name>A0AAU8DR89_9ACTN</name>
<feature type="region of interest" description="Disordered" evidence="1">
    <location>
        <begin position="1"/>
        <end position="24"/>
    </location>
</feature>
<evidence type="ECO:0000256" key="1">
    <source>
        <dbReference type="SAM" id="MobiDB-lite"/>
    </source>
</evidence>
<evidence type="ECO:0000313" key="2">
    <source>
        <dbReference type="EMBL" id="XCG63997.1"/>
    </source>
</evidence>
<accession>A0AAU8DR89</accession>
<feature type="compositionally biased region" description="Pro residues" evidence="1">
    <location>
        <begin position="15"/>
        <end position="24"/>
    </location>
</feature>
<dbReference type="RefSeq" id="WP_353649611.1">
    <property type="nucleotide sequence ID" value="NZ_CP159218.1"/>
</dbReference>
<sequence>MEDGSSFVSYTDPAPAIPAPAPPQPEDFLAEAMGELTLPAPDINIGPDAEDAVVNLPLSFWVGGRTEYQATAGLAGGVGVVVTARMKSVTWDFGEPASASSPTGATATLTCNGPGAPAADSGTPGQRTTPECGHAYRWKSTADRTGGAGSWSVGASVQWEVSWQSTGVDPVVTGVVDNVAPTQNTAQLQVLEYRDRLVDNPNATPGG</sequence>
<protein>
    <recommendedName>
        <fullName evidence="3">ATP/GTP-binding protein</fullName>
    </recommendedName>
</protein>
<evidence type="ECO:0008006" key="3">
    <source>
        <dbReference type="Google" id="ProtNLM"/>
    </source>
</evidence>